<proteinExistence type="predicted"/>
<accession>A0A445MUK8</accession>
<sequence length="47" mass="5235">MDDGFSQPNKLTALLYRGVPLSPTVELPKQLFNVGNLWMMDLGNLIS</sequence>
<dbReference type="AlphaFoldDB" id="A0A445MUK8"/>
<organism evidence="1">
    <name type="scientific">uncultured Desulfobacterium sp</name>
    <dbReference type="NCBI Taxonomy" id="201089"/>
    <lineage>
        <taxon>Bacteria</taxon>
        <taxon>Pseudomonadati</taxon>
        <taxon>Thermodesulfobacteriota</taxon>
        <taxon>Desulfobacteria</taxon>
        <taxon>Desulfobacterales</taxon>
        <taxon>Desulfobacteriaceae</taxon>
        <taxon>Desulfobacterium</taxon>
        <taxon>environmental samples</taxon>
    </lineage>
</organism>
<gene>
    <name evidence="1" type="ORF">PITCH_A1710004</name>
</gene>
<name>A0A445MUK8_9BACT</name>
<reference evidence="1" key="1">
    <citation type="submission" date="2018-01" db="EMBL/GenBank/DDBJ databases">
        <authorList>
            <person name="Regsiter A."/>
            <person name="William W."/>
        </authorList>
    </citation>
    <scope>NUCLEOTIDE SEQUENCE</scope>
    <source>
        <strain evidence="1">TRIP AH-1</strain>
    </source>
</reference>
<dbReference type="EMBL" id="OJIN01000081">
    <property type="protein sequence ID" value="SPD73155.1"/>
    <property type="molecule type" value="Genomic_DNA"/>
</dbReference>
<evidence type="ECO:0000313" key="1">
    <source>
        <dbReference type="EMBL" id="SPD73155.1"/>
    </source>
</evidence>
<protein>
    <submittedName>
        <fullName evidence="1">Uncharacterized protein</fullName>
    </submittedName>
</protein>